<dbReference type="EMBL" id="GU943119">
    <property type="protein sequence ID" value="ADD96115.1"/>
    <property type="molecule type" value="Genomic_DNA"/>
</dbReference>
<reference evidence="1" key="1">
    <citation type="journal article" date="2010" name="ISME J.">
        <title>Metagenome of the Mediterranean deep chlorophyll maximum studied by direct and fosmid library 454 pyrosequencing.</title>
        <authorList>
            <person name="Ghai R."/>
            <person name="Martin-Cuadrado A.B."/>
            <person name="Molto A.G."/>
            <person name="Heredia I.G."/>
            <person name="Cabrera R."/>
            <person name="Martin J."/>
            <person name="Verdu M."/>
            <person name="Deschamps P."/>
            <person name="Moreira D."/>
            <person name="Lopez-Garcia P."/>
            <person name="Mira A."/>
            <person name="Rodriguez-Valera F."/>
        </authorList>
    </citation>
    <scope>NUCLEOTIDE SEQUENCE</scope>
</reference>
<protein>
    <recommendedName>
        <fullName evidence="2">Phage major capsid protein</fullName>
    </recommendedName>
</protein>
<name>D6PK64_9ZZZZ</name>
<sequence>MAMLFEKDQVAKKEDLLDLITRVDEKATPFMSLVNKGSTPHNTFIQWPVDTYADAALGGTVDGTDVASYANHAENRTLLSSYLQTFRKAYQVSRLAQEVSDVAGLGAGNEIAEASAKAGVELVRNMEATLLSDQEHQVDNGSSNAYLLRGLGVWIRDSARLTTPGFGSVGGQSLHAVNANFLPAAGQVNGDPTADITESDIQTMLQTIWSATGMTGDYKLFADATLRRAFTDFTRTIATAGYSQRSLNYDGDGTRISNTTTIFDGDFGSVEVIADNFIGFKDPASGTTQEAGRGYLLDMDKIDLRVNKQPQIERFEDKGGGERFLIEGRAALQVRNPIGLGQFSPAL</sequence>
<organism evidence="1">
    <name type="scientific">uncultured organism MedDCM-OCT-S04-C6</name>
    <dbReference type="NCBI Taxonomy" id="743618"/>
    <lineage>
        <taxon>unclassified sequences</taxon>
        <taxon>environmental samples</taxon>
    </lineage>
</organism>
<dbReference type="Pfam" id="PF17236">
    <property type="entry name" value="SU10_MCP"/>
    <property type="match status" value="1"/>
</dbReference>
<dbReference type="InterPro" id="IPR035198">
    <property type="entry name" value="SU10_MCP"/>
</dbReference>
<dbReference type="AlphaFoldDB" id="D6PK64"/>
<proteinExistence type="predicted"/>
<accession>D6PK64</accession>
<evidence type="ECO:0008006" key="2">
    <source>
        <dbReference type="Google" id="ProtNLM"/>
    </source>
</evidence>
<evidence type="ECO:0000313" key="1">
    <source>
        <dbReference type="EMBL" id="ADD96115.1"/>
    </source>
</evidence>